<dbReference type="EMBL" id="BKCJ011336005">
    <property type="protein sequence ID" value="GFD22290.1"/>
    <property type="molecule type" value="Genomic_DNA"/>
</dbReference>
<gene>
    <name evidence="1" type="ORF">Tci_894259</name>
</gene>
<protein>
    <submittedName>
        <fullName evidence="1">Uncharacterized protein</fullName>
    </submittedName>
</protein>
<sequence length="69" mass="7657">QNRNGNFVASRAEGKQKSCKVLQLQRNESSCKELHSIQLQADEVDLMVVVGDIDENEEVNANCILVANL</sequence>
<reference evidence="1" key="1">
    <citation type="journal article" date="2019" name="Sci. Rep.">
        <title>Draft genome of Tanacetum cinerariifolium, the natural source of mosquito coil.</title>
        <authorList>
            <person name="Yamashiro T."/>
            <person name="Shiraishi A."/>
            <person name="Satake H."/>
            <person name="Nakayama K."/>
        </authorList>
    </citation>
    <scope>NUCLEOTIDE SEQUENCE</scope>
</reference>
<name>A0A699UI83_TANCI</name>
<proteinExistence type="predicted"/>
<organism evidence="1">
    <name type="scientific">Tanacetum cinerariifolium</name>
    <name type="common">Dalmatian daisy</name>
    <name type="synonym">Chrysanthemum cinerariifolium</name>
    <dbReference type="NCBI Taxonomy" id="118510"/>
    <lineage>
        <taxon>Eukaryota</taxon>
        <taxon>Viridiplantae</taxon>
        <taxon>Streptophyta</taxon>
        <taxon>Embryophyta</taxon>
        <taxon>Tracheophyta</taxon>
        <taxon>Spermatophyta</taxon>
        <taxon>Magnoliopsida</taxon>
        <taxon>eudicotyledons</taxon>
        <taxon>Gunneridae</taxon>
        <taxon>Pentapetalae</taxon>
        <taxon>asterids</taxon>
        <taxon>campanulids</taxon>
        <taxon>Asterales</taxon>
        <taxon>Asteraceae</taxon>
        <taxon>Asteroideae</taxon>
        <taxon>Anthemideae</taxon>
        <taxon>Anthemidinae</taxon>
        <taxon>Tanacetum</taxon>
    </lineage>
</organism>
<comment type="caution">
    <text evidence="1">The sequence shown here is derived from an EMBL/GenBank/DDBJ whole genome shotgun (WGS) entry which is preliminary data.</text>
</comment>
<accession>A0A699UI83</accession>
<feature type="non-terminal residue" evidence="1">
    <location>
        <position position="1"/>
    </location>
</feature>
<dbReference type="AlphaFoldDB" id="A0A699UI83"/>
<evidence type="ECO:0000313" key="1">
    <source>
        <dbReference type="EMBL" id="GFD22290.1"/>
    </source>
</evidence>